<feature type="region of interest" description="Disordered" evidence="1">
    <location>
        <begin position="255"/>
        <end position="279"/>
    </location>
</feature>
<proteinExistence type="predicted"/>
<dbReference type="AlphaFoldDB" id="A0A0L6V7W6"/>
<name>A0A0L6V7W6_9BASI</name>
<feature type="compositionally biased region" description="Polar residues" evidence="1">
    <location>
        <begin position="268"/>
        <end position="279"/>
    </location>
</feature>
<accession>A0A0L6V7W6</accession>
<sequence length="541" mass="61837">MTYGQASGHIRDVGEFAYRTFIVVMTYINQADEDLCIRLLIPNFFSARHWSPRKRWLMRERESDQVGSLIETSWAQVLLRGAHQPRAEYGGWINHGHRLHNKSVYLMLLSTVNPRIGKCPKKKEEACLLILQYDSIYLHNESFMKRVSLQERYEESQDIMPRSSGRSQVKLKLIPPHDRLASAACLAMVGVLGPEPINSTATWSIYFLTNNTTSLPLVTNNSSSFIATSTSHTAGSFHLESLILYIVRTKPLLSPTPPHHHGEPIKNPSPSQLQGTTHLQQHRRDCIETLFKKTENKIQYQRQPVLTTHQTTPCPNKQNIPPFFVFFLKKKSNHPFASSHPKKLIEEHLVLIIIIINLPNKIPSLHDQLNTRPEQEVICALPDLPEKPRPLLNKRRPTSLSCCFADWAEPSQSNWPHSQAPSHPQPRLTQCHLVFYSQAPFLSIPLPFLRPVIHSRCPPSIFTRLRSCPTQSLFINKKNTPTFLSPTRYINKHSSPLENSTSPQTKLHSETRNIINIYLFIHTIIINTTSSTSSKTHFNIS</sequence>
<reference evidence="2 3" key="1">
    <citation type="submission" date="2015-08" db="EMBL/GenBank/DDBJ databases">
        <title>Next Generation Sequencing and Analysis of the Genome of Puccinia sorghi L Schw, the Causal Agent of Maize Common Rust.</title>
        <authorList>
            <person name="Rochi L."/>
            <person name="Burguener G."/>
            <person name="Darino M."/>
            <person name="Turjanski A."/>
            <person name="Kreff E."/>
            <person name="Dieguez M.J."/>
            <person name="Sacco F."/>
        </authorList>
    </citation>
    <scope>NUCLEOTIDE SEQUENCE [LARGE SCALE GENOMIC DNA]</scope>
    <source>
        <strain evidence="2 3">RO10H11247</strain>
    </source>
</reference>
<gene>
    <name evidence="2" type="ORF">VP01_2466g2</name>
</gene>
<evidence type="ECO:0000256" key="1">
    <source>
        <dbReference type="SAM" id="MobiDB-lite"/>
    </source>
</evidence>
<dbReference type="Proteomes" id="UP000037035">
    <property type="component" value="Unassembled WGS sequence"/>
</dbReference>
<dbReference type="VEuPathDB" id="FungiDB:VP01_2466g2"/>
<organism evidence="2 3">
    <name type="scientific">Puccinia sorghi</name>
    <dbReference type="NCBI Taxonomy" id="27349"/>
    <lineage>
        <taxon>Eukaryota</taxon>
        <taxon>Fungi</taxon>
        <taxon>Dikarya</taxon>
        <taxon>Basidiomycota</taxon>
        <taxon>Pucciniomycotina</taxon>
        <taxon>Pucciniomycetes</taxon>
        <taxon>Pucciniales</taxon>
        <taxon>Pucciniaceae</taxon>
        <taxon>Puccinia</taxon>
    </lineage>
</organism>
<keyword evidence="3" id="KW-1185">Reference proteome</keyword>
<evidence type="ECO:0000313" key="2">
    <source>
        <dbReference type="EMBL" id="KNZ56220.1"/>
    </source>
</evidence>
<dbReference type="EMBL" id="LAVV01007354">
    <property type="protein sequence ID" value="KNZ56220.1"/>
    <property type="molecule type" value="Genomic_DNA"/>
</dbReference>
<evidence type="ECO:0000313" key="3">
    <source>
        <dbReference type="Proteomes" id="UP000037035"/>
    </source>
</evidence>
<comment type="caution">
    <text evidence="2">The sequence shown here is derived from an EMBL/GenBank/DDBJ whole genome shotgun (WGS) entry which is preliminary data.</text>
</comment>
<protein>
    <submittedName>
        <fullName evidence="2">Uncharacterized protein</fullName>
    </submittedName>
</protein>